<evidence type="ECO:0000256" key="1">
    <source>
        <dbReference type="SAM" id="SignalP"/>
    </source>
</evidence>
<dbReference type="InterPro" id="IPR025711">
    <property type="entry name" value="PepSY"/>
</dbReference>
<evidence type="ECO:0000259" key="2">
    <source>
        <dbReference type="Pfam" id="PF03413"/>
    </source>
</evidence>
<dbReference type="EMBL" id="UIDD01000009">
    <property type="protein sequence ID" value="SUQ64249.1"/>
    <property type="molecule type" value="Genomic_DNA"/>
</dbReference>
<gene>
    <name evidence="3" type="ORF">CCOS864_03704</name>
</gene>
<feature type="chain" id="PRO_5016748355" evidence="1">
    <location>
        <begin position="25"/>
        <end position="104"/>
    </location>
</feature>
<evidence type="ECO:0000313" key="3">
    <source>
        <dbReference type="EMBL" id="SUQ64249.1"/>
    </source>
</evidence>
<feature type="signal peptide" evidence="1">
    <location>
        <begin position="1"/>
        <end position="24"/>
    </location>
</feature>
<keyword evidence="4" id="KW-1185">Reference proteome</keyword>
<sequence>MSPCMRTAQTLLIALLALCSLASARDLDQDEALQLRERGIILPLEQLLKDALGRYPGARLLEAELEEKHDRYEYEVELLTPEGVVREIKLDATNGALLKDEEDD</sequence>
<feature type="domain" description="PepSY" evidence="2">
    <location>
        <begin position="42"/>
        <end position="101"/>
    </location>
</feature>
<accession>A0A380T1Y3</accession>
<reference evidence="4" key="1">
    <citation type="submission" date="2018-07" db="EMBL/GenBank/DDBJ databases">
        <authorList>
            <person name="Blom J."/>
        </authorList>
    </citation>
    <scope>NUCLEOTIDE SEQUENCE [LARGE SCALE GENOMIC DNA]</scope>
    <source>
        <strain evidence="4">CCOS 864</strain>
    </source>
</reference>
<proteinExistence type="predicted"/>
<keyword evidence="1" id="KW-0732">Signal</keyword>
<dbReference type="Pfam" id="PF03413">
    <property type="entry name" value="PepSY"/>
    <property type="match status" value="1"/>
</dbReference>
<dbReference type="RefSeq" id="WP_115087843.1">
    <property type="nucleotide sequence ID" value="NZ_CBCSFG010000034.1"/>
</dbReference>
<evidence type="ECO:0000313" key="4">
    <source>
        <dbReference type="Proteomes" id="UP000255177"/>
    </source>
</evidence>
<name>A0A380T1Y3_9PSED</name>
<dbReference type="Gene3D" id="3.10.450.40">
    <property type="match status" value="1"/>
</dbReference>
<protein>
    <submittedName>
        <fullName evidence="3">Peptidase propeptide and YPEB domain protein</fullName>
    </submittedName>
</protein>
<organism evidence="3 4">
    <name type="scientific">Pseudomonas wadenswilerensis</name>
    <dbReference type="NCBI Taxonomy" id="1785161"/>
    <lineage>
        <taxon>Bacteria</taxon>
        <taxon>Pseudomonadati</taxon>
        <taxon>Pseudomonadota</taxon>
        <taxon>Gammaproteobacteria</taxon>
        <taxon>Pseudomonadales</taxon>
        <taxon>Pseudomonadaceae</taxon>
        <taxon>Pseudomonas</taxon>
    </lineage>
</organism>
<dbReference type="Proteomes" id="UP000255177">
    <property type="component" value="Unassembled WGS sequence"/>
</dbReference>
<dbReference type="AlphaFoldDB" id="A0A380T1Y3"/>